<dbReference type="Proteomes" id="UP001434737">
    <property type="component" value="Chromosome"/>
</dbReference>
<dbReference type="Pfam" id="PF00497">
    <property type="entry name" value="SBP_bac_3"/>
    <property type="match status" value="1"/>
</dbReference>
<proteinExistence type="predicted"/>
<feature type="domain" description="Solute-binding protein family 3/N-terminal" evidence="3">
    <location>
        <begin position="29"/>
        <end position="255"/>
    </location>
</feature>
<dbReference type="InterPro" id="IPR001638">
    <property type="entry name" value="Solute-binding_3/MltF_N"/>
</dbReference>
<evidence type="ECO:0000259" key="3">
    <source>
        <dbReference type="SMART" id="SM00062"/>
    </source>
</evidence>
<feature type="chain" id="PRO_5046803270" evidence="2">
    <location>
        <begin position="24"/>
        <end position="258"/>
    </location>
</feature>
<organism evidence="4 5">
    <name type="scientific">Helicobacter mastomyrinus</name>
    <dbReference type="NCBI Taxonomy" id="287948"/>
    <lineage>
        <taxon>Bacteria</taxon>
        <taxon>Pseudomonadati</taxon>
        <taxon>Campylobacterota</taxon>
        <taxon>Epsilonproteobacteria</taxon>
        <taxon>Campylobacterales</taxon>
        <taxon>Helicobacteraceae</taxon>
        <taxon>Helicobacter</taxon>
    </lineage>
</organism>
<dbReference type="PANTHER" id="PTHR35936:SF19">
    <property type="entry name" value="AMINO-ACID-BINDING PROTEIN YXEM-RELATED"/>
    <property type="match status" value="1"/>
</dbReference>
<dbReference type="EMBL" id="CP145316">
    <property type="protein sequence ID" value="XAM19035.1"/>
    <property type="molecule type" value="Genomic_DNA"/>
</dbReference>
<keyword evidence="1 2" id="KW-0732">Signal</keyword>
<keyword evidence="5" id="KW-1185">Reference proteome</keyword>
<dbReference type="SMART" id="SM00062">
    <property type="entry name" value="PBPb"/>
    <property type="match status" value="1"/>
</dbReference>
<evidence type="ECO:0000256" key="1">
    <source>
        <dbReference type="ARBA" id="ARBA00022729"/>
    </source>
</evidence>
<feature type="signal peptide" evidence="2">
    <location>
        <begin position="1"/>
        <end position="23"/>
    </location>
</feature>
<dbReference type="PANTHER" id="PTHR35936">
    <property type="entry name" value="MEMBRANE-BOUND LYTIC MUREIN TRANSGLYCOSYLASE F"/>
    <property type="match status" value="1"/>
</dbReference>
<accession>A0ABZ3F8K2</accession>
<sequence length="258" mass="29038">MKQYRKWLMGALVGLLSLVSAHAQDIKSPIEVGTSNAYRPFAFVDRANAMAGYDIEVLKILSKHDPKLVFKFNGVQWNAVFPGLDSGKFDLLAYQITKTKEREAKYIFSHYPYFNDISGVIIRENQSISDFTQLNDKKIGVSVGSNYARDLENYLKAHPELKIEIKYYKNPPALIADLGADRIQAIIGEPISSINIAKAQNIKLKATDIILDKTPVYFVFNKKDVELRDAISAALKKAIDAKDLQNLSIKYFGKDLSQ</sequence>
<dbReference type="RefSeq" id="WP_295701050.1">
    <property type="nucleotide sequence ID" value="NZ_CP145316.1"/>
</dbReference>
<gene>
    <name evidence="4" type="ORF">V3I05_05005</name>
</gene>
<reference evidence="4 5" key="1">
    <citation type="submission" date="2024-02" db="EMBL/GenBank/DDBJ databases">
        <title>Genome and pathogenicity analysis of Helicobacter mastomyrinus isolated from mice.</title>
        <authorList>
            <person name="Zhu L."/>
        </authorList>
    </citation>
    <scope>NUCLEOTIDE SEQUENCE [LARGE SCALE GENOMIC DNA]</scope>
    <source>
        <strain evidence="4 5">Hm-17</strain>
    </source>
</reference>
<evidence type="ECO:0000313" key="4">
    <source>
        <dbReference type="EMBL" id="XAM19035.1"/>
    </source>
</evidence>
<evidence type="ECO:0000256" key="2">
    <source>
        <dbReference type="SAM" id="SignalP"/>
    </source>
</evidence>
<dbReference type="Gene3D" id="3.40.190.10">
    <property type="entry name" value="Periplasmic binding protein-like II"/>
    <property type="match status" value="2"/>
</dbReference>
<protein>
    <submittedName>
        <fullName evidence="4">Transporter substrate-binding domain-containing protein</fullName>
    </submittedName>
</protein>
<evidence type="ECO:0000313" key="5">
    <source>
        <dbReference type="Proteomes" id="UP001434737"/>
    </source>
</evidence>
<name>A0ABZ3F8K2_9HELI</name>
<dbReference type="SUPFAM" id="SSF53850">
    <property type="entry name" value="Periplasmic binding protein-like II"/>
    <property type="match status" value="1"/>
</dbReference>